<name>A0ABT8SVZ9_9HYPH</name>
<reference evidence="1" key="1">
    <citation type="journal article" date="2015" name="Int. J. Syst. Evol. Microbiol.">
        <title>Rhizobium oryzicola sp. nov., potential plant-growth-promoting endophytic bacteria isolated from rice roots.</title>
        <authorList>
            <person name="Zhang X.X."/>
            <person name="Gao J.S."/>
            <person name="Cao Y.H."/>
            <person name="Sheirdil R.A."/>
            <person name="Wang X.C."/>
            <person name="Zhang L."/>
        </authorList>
    </citation>
    <scope>NUCLEOTIDE SEQUENCE</scope>
    <source>
        <strain evidence="1">05753</strain>
    </source>
</reference>
<evidence type="ECO:0000313" key="1">
    <source>
        <dbReference type="EMBL" id="MDO1582536.1"/>
    </source>
</evidence>
<sequence length="259" mass="28349">MLVQTDLLTEADGDPVAVENLLGTSPVLLVCEHASRLLPEKLGNLGLSDEALSSHIAWDPGALDVASLMARSLDATLISQRFSRLVYDCNRPPESPAAMRDVSEVFRIPGNENLSDAEKARRTNALYHPFQNRIRDEIAARKGRGQATVLVTVHSFTPVYFGKPRAVEIGILHERDARLADAMLDAAKDTKLYRMERNEPYGPADGVTHTLELHAMPDGLLNVMIEIRNDLIAEEVGRGVVADFLSGLLRESISSITGT</sequence>
<proteinExistence type="predicted"/>
<protein>
    <submittedName>
        <fullName evidence="1">N-formylglutamate amidohydrolase</fullName>
    </submittedName>
</protein>
<dbReference type="RefSeq" id="WP_302076679.1">
    <property type="nucleotide sequence ID" value="NZ_JAUKWQ010000002.1"/>
</dbReference>
<reference evidence="1" key="2">
    <citation type="submission" date="2023-07" db="EMBL/GenBank/DDBJ databases">
        <authorList>
            <person name="Sun H."/>
        </authorList>
    </citation>
    <scope>NUCLEOTIDE SEQUENCE</scope>
    <source>
        <strain evidence="1">05753</strain>
    </source>
</reference>
<evidence type="ECO:0000313" key="2">
    <source>
        <dbReference type="Proteomes" id="UP001169006"/>
    </source>
</evidence>
<accession>A0ABT8SVZ9</accession>
<dbReference type="InterPro" id="IPR011227">
    <property type="entry name" value="UCP029730"/>
</dbReference>
<dbReference type="Proteomes" id="UP001169006">
    <property type="component" value="Unassembled WGS sequence"/>
</dbReference>
<comment type="caution">
    <text evidence="1">The sequence shown here is derived from an EMBL/GenBank/DDBJ whole genome shotgun (WGS) entry which is preliminary data.</text>
</comment>
<dbReference type="SUPFAM" id="SSF53187">
    <property type="entry name" value="Zn-dependent exopeptidases"/>
    <property type="match status" value="1"/>
</dbReference>
<keyword evidence="2" id="KW-1185">Reference proteome</keyword>
<dbReference type="InterPro" id="IPR007709">
    <property type="entry name" value="N-FG_amidohydro"/>
</dbReference>
<dbReference type="Pfam" id="PF05013">
    <property type="entry name" value="FGase"/>
    <property type="match status" value="1"/>
</dbReference>
<organism evidence="1 2">
    <name type="scientific">Rhizobium oryzicola</name>
    <dbReference type="NCBI Taxonomy" id="1232668"/>
    <lineage>
        <taxon>Bacteria</taxon>
        <taxon>Pseudomonadati</taxon>
        <taxon>Pseudomonadota</taxon>
        <taxon>Alphaproteobacteria</taxon>
        <taxon>Hyphomicrobiales</taxon>
        <taxon>Rhizobiaceae</taxon>
        <taxon>Rhizobium/Agrobacterium group</taxon>
        <taxon>Rhizobium</taxon>
    </lineage>
</organism>
<dbReference type="Gene3D" id="3.40.630.40">
    <property type="entry name" value="Zn-dependent exopeptidases"/>
    <property type="match status" value="1"/>
</dbReference>
<dbReference type="EMBL" id="JAUKWQ010000002">
    <property type="protein sequence ID" value="MDO1582536.1"/>
    <property type="molecule type" value="Genomic_DNA"/>
</dbReference>
<gene>
    <name evidence="1" type="ORF">Q2T52_10540</name>
</gene>
<dbReference type="PIRSF" id="PIRSF029730">
    <property type="entry name" value="UCP029730"/>
    <property type="match status" value="1"/>
</dbReference>